<gene>
    <name evidence="2" type="ORF">PSON_ATCC_30995.1.T1440164</name>
</gene>
<evidence type="ECO:0000313" key="3">
    <source>
        <dbReference type="Proteomes" id="UP000692954"/>
    </source>
</evidence>
<sequence length="302" mass="35335">MDENYKFIFQQTKSRIKQFRQKIKNLTESIQKNNKNIPSQQNLKSFNYQLLDQYSVTQNESCFAKAINKDFSTLVAGCQSQIKVFDFKLGIMNEIQILSEHKKDVLTLNFMRKQNQFISEEVKINLLLYGKKMKVINGLPIRYQMAIMIYLILNQSASEYGLSFNKQQDRLMSCSSDRQILIIQQSQQNKEWIVIQKITVEKNGGSRICFIDNNVFTFQPCGKEQMSVFEKYSINEQYSITQDVSVKCGQDGKSLFPQQYICKNVSFQVSVVNISNQQRKNIMENLLLNNQFILEQALYMEQ</sequence>
<organism evidence="2 3">
    <name type="scientific">Paramecium sonneborni</name>
    <dbReference type="NCBI Taxonomy" id="65129"/>
    <lineage>
        <taxon>Eukaryota</taxon>
        <taxon>Sar</taxon>
        <taxon>Alveolata</taxon>
        <taxon>Ciliophora</taxon>
        <taxon>Intramacronucleata</taxon>
        <taxon>Oligohymenophorea</taxon>
        <taxon>Peniculida</taxon>
        <taxon>Parameciidae</taxon>
        <taxon>Paramecium</taxon>
    </lineage>
</organism>
<name>A0A8S1R7W1_9CILI</name>
<dbReference type="GO" id="GO:0097361">
    <property type="term" value="C:cytosolic [4Fe-4S] assembly targeting complex"/>
    <property type="evidence" value="ECO:0007669"/>
    <property type="project" value="TreeGrafter"/>
</dbReference>
<evidence type="ECO:0000313" key="2">
    <source>
        <dbReference type="EMBL" id="CAD8123454.1"/>
    </source>
</evidence>
<dbReference type="GO" id="GO:0016226">
    <property type="term" value="P:iron-sulfur cluster assembly"/>
    <property type="evidence" value="ECO:0007669"/>
    <property type="project" value="TreeGrafter"/>
</dbReference>
<protein>
    <submittedName>
        <fullName evidence="2">Uncharacterized protein</fullName>
    </submittedName>
</protein>
<dbReference type="EMBL" id="CAJJDN010000144">
    <property type="protein sequence ID" value="CAD8123454.1"/>
    <property type="molecule type" value="Genomic_DNA"/>
</dbReference>
<evidence type="ECO:0000256" key="1">
    <source>
        <dbReference type="SAM" id="Coils"/>
    </source>
</evidence>
<accession>A0A8S1R7W1</accession>
<dbReference type="Proteomes" id="UP000692954">
    <property type="component" value="Unassembled WGS sequence"/>
</dbReference>
<dbReference type="PANTHER" id="PTHR19920:SF0">
    <property type="entry name" value="CYTOSOLIC IRON-SULFUR PROTEIN ASSEMBLY PROTEIN CIAO1-RELATED"/>
    <property type="match status" value="1"/>
</dbReference>
<keyword evidence="3" id="KW-1185">Reference proteome</keyword>
<keyword evidence="1" id="KW-0175">Coiled coil</keyword>
<proteinExistence type="predicted"/>
<dbReference type="AlphaFoldDB" id="A0A8S1R7W1"/>
<comment type="caution">
    <text evidence="2">The sequence shown here is derived from an EMBL/GenBank/DDBJ whole genome shotgun (WGS) entry which is preliminary data.</text>
</comment>
<dbReference type="OrthoDB" id="338631at2759"/>
<reference evidence="2" key="1">
    <citation type="submission" date="2021-01" db="EMBL/GenBank/DDBJ databases">
        <authorList>
            <consortium name="Genoscope - CEA"/>
            <person name="William W."/>
        </authorList>
    </citation>
    <scope>NUCLEOTIDE SEQUENCE</scope>
</reference>
<feature type="coiled-coil region" evidence="1">
    <location>
        <begin position="9"/>
        <end position="36"/>
    </location>
</feature>
<dbReference type="PANTHER" id="PTHR19920">
    <property type="entry name" value="WD40 PROTEIN CIAO1"/>
    <property type="match status" value="1"/>
</dbReference>